<dbReference type="Pfam" id="PF00089">
    <property type="entry name" value="Trypsin"/>
    <property type="match status" value="1"/>
</dbReference>
<dbReference type="Proteomes" id="UP000614350">
    <property type="component" value="Unassembled WGS sequence"/>
</dbReference>
<keyword evidence="5" id="KW-0645">Protease</keyword>
<dbReference type="EMBL" id="JACSEA010000006">
    <property type="protein sequence ID" value="KAF7398463.1"/>
    <property type="molecule type" value="Genomic_DNA"/>
</dbReference>
<dbReference type="PRINTS" id="PR00722">
    <property type="entry name" value="CHYMOTRYPSIN"/>
</dbReference>
<evidence type="ECO:0000259" key="8">
    <source>
        <dbReference type="PROSITE" id="PS50240"/>
    </source>
</evidence>
<comment type="caution">
    <text evidence="9">The sequence shown here is derived from an EMBL/GenBank/DDBJ whole genome shotgun (WGS) entry which is preliminary data.</text>
</comment>
<evidence type="ECO:0000256" key="3">
    <source>
        <dbReference type="ARBA" id="ARBA00023180"/>
    </source>
</evidence>
<evidence type="ECO:0000313" key="9">
    <source>
        <dbReference type="EMBL" id="KAF7398463.1"/>
    </source>
</evidence>
<dbReference type="GO" id="GO:0006508">
    <property type="term" value="P:proteolysis"/>
    <property type="evidence" value="ECO:0007669"/>
    <property type="project" value="UniProtKB-KW"/>
</dbReference>
<gene>
    <name evidence="9" type="ORF">HZH66_006360</name>
</gene>
<dbReference type="PROSITE" id="PS50240">
    <property type="entry name" value="TRYPSIN_DOM"/>
    <property type="match status" value="1"/>
</dbReference>
<dbReference type="InterPro" id="IPR033116">
    <property type="entry name" value="TRYPSIN_SER"/>
</dbReference>
<feature type="compositionally biased region" description="Low complexity" evidence="6">
    <location>
        <begin position="85"/>
        <end position="98"/>
    </location>
</feature>
<dbReference type="Gene3D" id="2.40.10.10">
    <property type="entry name" value="Trypsin-like serine proteases"/>
    <property type="match status" value="1"/>
</dbReference>
<protein>
    <recommendedName>
        <fullName evidence="8">Peptidase S1 domain-containing protein</fullName>
    </recommendedName>
</protein>
<feature type="chain" id="PRO_5032745278" description="Peptidase S1 domain-containing protein" evidence="7">
    <location>
        <begin position="25"/>
        <end position="403"/>
    </location>
</feature>
<evidence type="ECO:0000313" key="10">
    <source>
        <dbReference type="Proteomes" id="UP000614350"/>
    </source>
</evidence>
<dbReference type="CDD" id="cd00190">
    <property type="entry name" value="Tryp_SPc"/>
    <property type="match status" value="1"/>
</dbReference>
<dbReference type="InterPro" id="IPR009003">
    <property type="entry name" value="Peptidase_S1_PA"/>
</dbReference>
<feature type="region of interest" description="Disordered" evidence="6">
    <location>
        <begin position="80"/>
        <end position="105"/>
    </location>
</feature>
<accession>A0A834N8P1</accession>
<feature type="signal peptide" evidence="7">
    <location>
        <begin position="1"/>
        <end position="24"/>
    </location>
</feature>
<dbReference type="InterPro" id="IPR018114">
    <property type="entry name" value="TRYPSIN_HIS"/>
</dbReference>
<dbReference type="SUPFAM" id="SSF50494">
    <property type="entry name" value="Trypsin-like serine proteases"/>
    <property type="match status" value="1"/>
</dbReference>
<dbReference type="SMART" id="SM00020">
    <property type="entry name" value="Tryp_SPc"/>
    <property type="match status" value="1"/>
</dbReference>
<evidence type="ECO:0000256" key="7">
    <source>
        <dbReference type="SAM" id="SignalP"/>
    </source>
</evidence>
<proteinExistence type="inferred from homology"/>
<evidence type="ECO:0000256" key="5">
    <source>
        <dbReference type="RuleBase" id="RU363034"/>
    </source>
</evidence>
<keyword evidence="2" id="KW-1015">Disulfide bond</keyword>
<keyword evidence="1 7" id="KW-0732">Signal</keyword>
<keyword evidence="10" id="KW-1185">Reference proteome</keyword>
<reference evidence="9" key="1">
    <citation type="journal article" date="2020" name="G3 (Bethesda)">
        <title>High-Quality Assemblies for Three Invasive Social Wasps from the &lt;i&gt;Vespula&lt;/i&gt; Genus.</title>
        <authorList>
            <person name="Harrop T.W.R."/>
            <person name="Guhlin J."/>
            <person name="McLaughlin G.M."/>
            <person name="Permina E."/>
            <person name="Stockwell P."/>
            <person name="Gilligan J."/>
            <person name="Le Lec M.F."/>
            <person name="Gruber M.A.M."/>
            <person name="Quinn O."/>
            <person name="Lovegrove M."/>
            <person name="Duncan E.J."/>
            <person name="Remnant E.J."/>
            <person name="Van Eeckhoven J."/>
            <person name="Graham B."/>
            <person name="Knapp R.A."/>
            <person name="Langford K.W."/>
            <person name="Kronenberg Z."/>
            <person name="Press M.O."/>
            <person name="Eacker S.M."/>
            <person name="Wilson-Rankin E.E."/>
            <person name="Purcell J."/>
            <person name="Lester P.J."/>
            <person name="Dearden P.K."/>
        </authorList>
    </citation>
    <scope>NUCLEOTIDE SEQUENCE</scope>
    <source>
        <strain evidence="9">Marl-1</strain>
    </source>
</reference>
<name>A0A834N8P1_VESVU</name>
<dbReference type="PROSITE" id="PS00135">
    <property type="entry name" value="TRYPSIN_SER"/>
    <property type="match status" value="1"/>
</dbReference>
<feature type="domain" description="Peptidase S1" evidence="8">
    <location>
        <begin position="153"/>
        <end position="399"/>
    </location>
</feature>
<dbReference type="PANTHER" id="PTHR24260:SF147">
    <property type="entry name" value="EG:BACR7A4.3 PROTEIN-RELATED"/>
    <property type="match status" value="1"/>
</dbReference>
<evidence type="ECO:0000256" key="4">
    <source>
        <dbReference type="ARBA" id="ARBA00024195"/>
    </source>
</evidence>
<evidence type="ECO:0000256" key="1">
    <source>
        <dbReference type="ARBA" id="ARBA00022729"/>
    </source>
</evidence>
<dbReference type="PANTHER" id="PTHR24260">
    <property type="match status" value="1"/>
</dbReference>
<keyword evidence="3" id="KW-0325">Glycoprotein</keyword>
<dbReference type="InterPro" id="IPR001314">
    <property type="entry name" value="Peptidase_S1A"/>
</dbReference>
<dbReference type="AlphaFoldDB" id="A0A834N8P1"/>
<comment type="similarity">
    <text evidence="4">Belongs to the peptidase S1 family. CLIP subfamily.</text>
</comment>
<evidence type="ECO:0000256" key="2">
    <source>
        <dbReference type="ARBA" id="ARBA00023157"/>
    </source>
</evidence>
<keyword evidence="5" id="KW-0720">Serine protease</keyword>
<dbReference type="InterPro" id="IPR051333">
    <property type="entry name" value="CLIP_Serine_Protease"/>
</dbReference>
<dbReference type="FunFam" id="2.40.10.10:FF:000028">
    <property type="entry name" value="Serine protease easter"/>
    <property type="match status" value="1"/>
</dbReference>
<evidence type="ECO:0000256" key="6">
    <source>
        <dbReference type="SAM" id="MobiDB-lite"/>
    </source>
</evidence>
<dbReference type="GO" id="GO:0004252">
    <property type="term" value="F:serine-type endopeptidase activity"/>
    <property type="evidence" value="ECO:0007669"/>
    <property type="project" value="InterPro"/>
</dbReference>
<dbReference type="PROSITE" id="PS00134">
    <property type="entry name" value="TRYPSIN_HIS"/>
    <property type="match status" value="1"/>
</dbReference>
<organism evidence="9 10">
    <name type="scientific">Vespula vulgaris</name>
    <name type="common">Yellow jacket</name>
    <name type="synonym">Wasp</name>
    <dbReference type="NCBI Taxonomy" id="7454"/>
    <lineage>
        <taxon>Eukaryota</taxon>
        <taxon>Metazoa</taxon>
        <taxon>Ecdysozoa</taxon>
        <taxon>Arthropoda</taxon>
        <taxon>Hexapoda</taxon>
        <taxon>Insecta</taxon>
        <taxon>Pterygota</taxon>
        <taxon>Neoptera</taxon>
        <taxon>Endopterygota</taxon>
        <taxon>Hymenoptera</taxon>
        <taxon>Apocrita</taxon>
        <taxon>Aculeata</taxon>
        <taxon>Vespoidea</taxon>
        <taxon>Vespidae</taxon>
        <taxon>Vespinae</taxon>
        <taxon>Vespula</taxon>
    </lineage>
</organism>
<keyword evidence="5" id="KW-0378">Hydrolase</keyword>
<sequence length="403" mass="44657">MSSVTLTWINFIVHFILIFLRTEGQLFEGSRCSINGNSGICTILPKCTVVYNELLSGKPPERICGYSNFDPIVCCPKDGQSNRETTSTSTTTTTTTTTIRPMQPNENDRGALARAKCQEYSQYVYELQYPPILTFNAKPVNVSVCGVKGKTLIIGGTIALPKEFPHMVAIGYDSSEGILWNCGGTLVSERYVLTAAHCTYSQDWGGASWARVGDLNLARTDDNARPKNYRIIKRIRYPKYKTPSQYHDIALFKLEANVKFNAYVRPACLQTTLPDAPENKATATGWGLVDWQDETGSDNLLKVTLNIVPQSSCNESFNDGIDIQLLRGIVSDWQLCAGGLGRDTCQGDSGGPLVIFNEEHYCMYNIIGVTSLGRLCGTNIPGVYTRVYNYIPWLESVIWGENN</sequence>
<dbReference type="InterPro" id="IPR043504">
    <property type="entry name" value="Peptidase_S1_PA_chymotrypsin"/>
</dbReference>
<dbReference type="InterPro" id="IPR001254">
    <property type="entry name" value="Trypsin_dom"/>
</dbReference>